<evidence type="ECO:0000256" key="4">
    <source>
        <dbReference type="ARBA" id="ARBA00022670"/>
    </source>
</evidence>
<dbReference type="Proteomes" id="UP000783934">
    <property type="component" value="Unassembled WGS sequence"/>
</dbReference>
<dbReference type="AlphaFoldDB" id="A0A9D3AAC8"/>
<dbReference type="EMBL" id="JAATIZ010000001">
    <property type="protein sequence ID" value="NJB64468.1"/>
    <property type="molecule type" value="Genomic_DNA"/>
</dbReference>
<comment type="caution">
    <text evidence="13">The sequence shown here is derived from an EMBL/GenBank/DDBJ whole genome shotgun (WGS) entry which is preliminary data.</text>
</comment>
<keyword evidence="10 11" id="KW-0472">Membrane</keyword>
<evidence type="ECO:0000256" key="9">
    <source>
        <dbReference type="ARBA" id="ARBA00023049"/>
    </source>
</evidence>
<keyword evidence="16" id="KW-1185">Reference proteome</keyword>
<feature type="domain" description="PDZ" evidence="12">
    <location>
        <begin position="191"/>
        <end position="285"/>
    </location>
</feature>
<dbReference type="InterPro" id="IPR004387">
    <property type="entry name" value="Pept_M50_Zn"/>
</dbReference>
<dbReference type="InterPro" id="IPR036034">
    <property type="entry name" value="PDZ_sf"/>
</dbReference>
<dbReference type="InterPro" id="IPR008915">
    <property type="entry name" value="Peptidase_M50"/>
</dbReference>
<evidence type="ECO:0000256" key="3">
    <source>
        <dbReference type="ARBA" id="ARBA00007931"/>
    </source>
</evidence>
<dbReference type="InterPro" id="IPR041489">
    <property type="entry name" value="PDZ_6"/>
</dbReference>
<comment type="similarity">
    <text evidence="3 11">Belongs to the peptidase M50B family.</text>
</comment>
<dbReference type="GO" id="GO:0046872">
    <property type="term" value="F:metal ion binding"/>
    <property type="evidence" value="ECO:0007669"/>
    <property type="project" value="UniProtKB-KW"/>
</dbReference>
<dbReference type="PROSITE" id="PS50106">
    <property type="entry name" value="PDZ"/>
    <property type="match status" value="1"/>
</dbReference>
<accession>A0A9D3AAC8</accession>
<evidence type="ECO:0000259" key="12">
    <source>
        <dbReference type="PROSITE" id="PS50106"/>
    </source>
</evidence>
<dbReference type="InterPro" id="IPR001478">
    <property type="entry name" value="PDZ"/>
</dbReference>
<feature type="transmembrane region" description="Helical" evidence="11">
    <location>
        <begin position="6"/>
        <end position="26"/>
    </location>
</feature>
<comment type="subcellular location">
    <subcellularLocation>
        <location evidence="2">Membrane</location>
        <topology evidence="2">Multi-pass membrane protein</topology>
    </subcellularLocation>
</comment>
<dbReference type="PANTHER" id="PTHR42837">
    <property type="entry name" value="REGULATOR OF SIGMA-E PROTEASE RSEP"/>
    <property type="match status" value="1"/>
</dbReference>
<feature type="transmembrane region" description="Helical" evidence="11">
    <location>
        <begin position="369"/>
        <end position="389"/>
    </location>
</feature>
<gene>
    <name evidence="13" type="primary">rseP</name>
    <name evidence="14" type="ORF">GGR41_000689</name>
    <name evidence="13" type="ORF">K8U84_00720</name>
</gene>
<evidence type="ECO:0000256" key="2">
    <source>
        <dbReference type="ARBA" id="ARBA00004141"/>
    </source>
</evidence>
<evidence type="ECO:0000313" key="15">
    <source>
        <dbReference type="Proteomes" id="UP000700248"/>
    </source>
</evidence>
<dbReference type="Pfam" id="PF17820">
    <property type="entry name" value="PDZ_6"/>
    <property type="match status" value="1"/>
</dbReference>
<sequence length="443" mass="47351">MVVTLLAFAVAIGVLMMVHELGHYLVARYYGVHVERFSLGIGKVLFKRTDKNGCEWAVSALPIGAYVMMRNQTSEHASEEYKATTFDAKTLGQRAAITVAGPLANLLLAAVLYALIGVVGTNEPAPLLGPPSANTPAAQAGVTAGDRVLAVNQTPIQSWSQLRWQLMDTVQTGGEVQLTVTDQFGTPAERYLQLVPSSLSPELDPLLATGLSLATPSPKIRDLVEGSAAAQAGLQANDLLIALNGQPIVNAAYFVEQIKSQANQTITLEVERQGQRLELPVQVASHEDRQGQVVGRIGIMLGADIEMVTVRYGPIASIQQGLSRTADTFWLSLKMVGRMITGDVSVKNISGPVSIADYAGQTARIGLSAYLHFLALISISIGLLNLLPIPMLDGGHLLYYAIEAVTGRPVSDGVKLIGQRIGLSLLAALTFLAFFNDFNRLLN</sequence>
<evidence type="ECO:0000313" key="16">
    <source>
        <dbReference type="Proteomes" id="UP000783934"/>
    </source>
</evidence>
<evidence type="ECO:0000256" key="11">
    <source>
        <dbReference type="RuleBase" id="RU362031"/>
    </source>
</evidence>
<dbReference type="CDD" id="cd23081">
    <property type="entry name" value="cpPDZ_EcRseP-like"/>
    <property type="match status" value="1"/>
</dbReference>
<evidence type="ECO:0000256" key="7">
    <source>
        <dbReference type="ARBA" id="ARBA00022833"/>
    </source>
</evidence>
<keyword evidence="6 11" id="KW-0378">Hydrolase</keyword>
<keyword evidence="5 11" id="KW-0812">Transmembrane</keyword>
<dbReference type="Pfam" id="PF02163">
    <property type="entry name" value="Peptidase_M50"/>
    <property type="match status" value="1"/>
</dbReference>
<evidence type="ECO:0000256" key="6">
    <source>
        <dbReference type="ARBA" id="ARBA00022801"/>
    </source>
</evidence>
<dbReference type="Gene3D" id="2.30.42.10">
    <property type="match status" value="2"/>
</dbReference>
<dbReference type="RefSeq" id="WP_167660644.1">
    <property type="nucleotide sequence ID" value="NZ_BMCQ01000004.1"/>
</dbReference>
<keyword evidence="4 14" id="KW-0645">Protease</keyword>
<dbReference type="SUPFAM" id="SSF50156">
    <property type="entry name" value="PDZ domain-like"/>
    <property type="match status" value="2"/>
</dbReference>
<dbReference type="GO" id="GO:0016020">
    <property type="term" value="C:membrane"/>
    <property type="evidence" value="ECO:0007669"/>
    <property type="project" value="UniProtKB-SubCell"/>
</dbReference>
<keyword evidence="7 11" id="KW-0862">Zinc</keyword>
<feature type="transmembrane region" description="Helical" evidence="11">
    <location>
        <begin position="417"/>
        <end position="435"/>
    </location>
</feature>
<evidence type="ECO:0000256" key="10">
    <source>
        <dbReference type="ARBA" id="ARBA00023136"/>
    </source>
</evidence>
<dbReference type="EMBL" id="DYTQ01000008">
    <property type="protein sequence ID" value="HJH23059.1"/>
    <property type="molecule type" value="Genomic_DNA"/>
</dbReference>
<dbReference type="NCBIfam" id="TIGR00054">
    <property type="entry name" value="RIP metalloprotease RseP"/>
    <property type="match status" value="1"/>
</dbReference>
<keyword evidence="9 11" id="KW-0482">Metalloprotease</keyword>
<dbReference type="SMART" id="SM00228">
    <property type="entry name" value="PDZ"/>
    <property type="match status" value="2"/>
</dbReference>
<protein>
    <recommendedName>
        <fullName evidence="11">Zinc metalloprotease</fullName>
        <ecNumber evidence="11">3.4.24.-</ecNumber>
    </recommendedName>
</protein>
<evidence type="ECO:0000313" key="13">
    <source>
        <dbReference type="EMBL" id="HJH23059.1"/>
    </source>
</evidence>
<dbReference type="Proteomes" id="UP000700248">
    <property type="component" value="Unassembled WGS sequence"/>
</dbReference>
<dbReference type="GO" id="GO:0004222">
    <property type="term" value="F:metalloendopeptidase activity"/>
    <property type="evidence" value="ECO:0007669"/>
    <property type="project" value="InterPro"/>
</dbReference>
<keyword evidence="11" id="KW-0479">Metal-binding</keyword>
<evidence type="ECO:0000256" key="5">
    <source>
        <dbReference type="ARBA" id="ARBA00022692"/>
    </source>
</evidence>
<organism evidence="13 15">
    <name type="scientific">Paenalcaligenes hominis</name>
    <dbReference type="NCBI Taxonomy" id="643674"/>
    <lineage>
        <taxon>Bacteria</taxon>
        <taxon>Pseudomonadati</taxon>
        <taxon>Pseudomonadota</taxon>
        <taxon>Betaproteobacteria</taxon>
        <taxon>Burkholderiales</taxon>
        <taxon>Alcaligenaceae</taxon>
        <taxon>Paenalcaligenes</taxon>
    </lineage>
</organism>
<dbReference type="GO" id="GO:0006508">
    <property type="term" value="P:proteolysis"/>
    <property type="evidence" value="ECO:0007669"/>
    <property type="project" value="UniProtKB-KW"/>
</dbReference>
<comment type="cofactor">
    <cofactor evidence="1 11">
        <name>Zn(2+)</name>
        <dbReference type="ChEBI" id="CHEBI:29105"/>
    </cofactor>
</comment>
<dbReference type="EC" id="3.4.24.-" evidence="11"/>
<reference evidence="14 16" key="1">
    <citation type="submission" date="2020-03" db="EMBL/GenBank/DDBJ databases">
        <title>Genomic Encyclopedia of Type Strains, Phase IV (KMG-IV): sequencing the most valuable type-strain genomes for metagenomic binning, comparative biology and taxonomic classification.</title>
        <authorList>
            <person name="Goeker M."/>
        </authorList>
    </citation>
    <scope>NUCLEOTIDE SEQUENCE [LARGE SCALE GENOMIC DNA]</scope>
    <source>
        <strain evidence="14 16">DSM 26613</strain>
    </source>
</reference>
<keyword evidence="8 11" id="KW-1133">Transmembrane helix</keyword>
<dbReference type="PANTHER" id="PTHR42837:SF2">
    <property type="entry name" value="MEMBRANE METALLOPROTEASE ARASP2, CHLOROPLASTIC-RELATED"/>
    <property type="match status" value="1"/>
</dbReference>
<reference evidence="13" key="3">
    <citation type="submission" date="2021-09" db="EMBL/GenBank/DDBJ databases">
        <authorList>
            <person name="Gilroy R."/>
        </authorList>
    </citation>
    <scope>NUCLEOTIDE SEQUENCE</scope>
    <source>
        <strain evidence="13">CHK175-13533</strain>
    </source>
</reference>
<reference evidence="13" key="2">
    <citation type="journal article" date="2021" name="PeerJ">
        <title>Extensive microbial diversity within the chicken gut microbiome revealed by metagenomics and culture.</title>
        <authorList>
            <person name="Gilroy R."/>
            <person name="Ravi A."/>
            <person name="Getino M."/>
            <person name="Pursley I."/>
            <person name="Horton D.L."/>
            <person name="Alikhan N.F."/>
            <person name="Baker D."/>
            <person name="Gharbi K."/>
            <person name="Hall N."/>
            <person name="Watson M."/>
            <person name="Adriaenssens E.M."/>
            <person name="Foster-Nyarko E."/>
            <person name="Jarju S."/>
            <person name="Secka A."/>
            <person name="Antonio M."/>
            <person name="Oren A."/>
            <person name="Chaudhuri R.R."/>
            <person name="La Ragione R."/>
            <person name="Hildebrand F."/>
            <person name="Pallen M.J."/>
        </authorList>
    </citation>
    <scope>NUCLEOTIDE SEQUENCE</scope>
    <source>
        <strain evidence="13">CHK175-13533</strain>
    </source>
</reference>
<evidence type="ECO:0000256" key="1">
    <source>
        <dbReference type="ARBA" id="ARBA00001947"/>
    </source>
</evidence>
<evidence type="ECO:0000256" key="8">
    <source>
        <dbReference type="ARBA" id="ARBA00022989"/>
    </source>
</evidence>
<dbReference type="CDD" id="cd06163">
    <property type="entry name" value="S2P-M50_PDZ_RseP-like"/>
    <property type="match status" value="2"/>
</dbReference>
<name>A0A9D3AAC8_9BURK</name>
<evidence type="ECO:0000313" key="14">
    <source>
        <dbReference type="EMBL" id="NJB64468.1"/>
    </source>
</evidence>
<proteinExistence type="inferred from homology"/>